<keyword evidence="3 9" id="KW-0418">Kinase</keyword>
<feature type="region of interest" description="Disordered" evidence="6">
    <location>
        <begin position="523"/>
        <end position="542"/>
    </location>
</feature>
<dbReference type="KEGG" id="tim:GMBLW1_45700"/>
<protein>
    <recommendedName>
        <fullName evidence="8">Protein kinase domain-containing protein</fullName>
    </recommendedName>
</protein>
<dbReference type="CDD" id="cd14014">
    <property type="entry name" value="STKc_PknB_like"/>
    <property type="match status" value="1"/>
</dbReference>
<dbReference type="EMBL" id="LR593887">
    <property type="protein sequence ID" value="VTS06607.1"/>
    <property type="molecule type" value="Genomic_DNA"/>
</dbReference>
<feature type="region of interest" description="Disordered" evidence="6">
    <location>
        <begin position="485"/>
        <end position="505"/>
    </location>
</feature>
<dbReference type="PANTHER" id="PTHR43289">
    <property type="entry name" value="MITOGEN-ACTIVATED PROTEIN KINASE KINASE KINASE 20-RELATED"/>
    <property type="match status" value="1"/>
</dbReference>
<dbReference type="SMART" id="SM00220">
    <property type="entry name" value="S_TKc"/>
    <property type="match status" value="1"/>
</dbReference>
<dbReference type="InterPro" id="IPR000719">
    <property type="entry name" value="Prot_kinase_dom"/>
</dbReference>
<dbReference type="GO" id="GO:0005524">
    <property type="term" value="F:ATP binding"/>
    <property type="evidence" value="ECO:0007669"/>
    <property type="project" value="UniProtKB-UniRule"/>
</dbReference>
<dbReference type="SUPFAM" id="SSF56112">
    <property type="entry name" value="Protein kinase-like (PK-like)"/>
    <property type="match status" value="1"/>
</dbReference>
<dbReference type="InterPro" id="IPR008271">
    <property type="entry name" value="Ser/Thr_kinase_AS"/>
</dbReference>
<evidence type="ECO:0000256" key="4">
    <source>
        <dbReference type="ARBA" id="ARBA00022840"/>
    </source>
</evidence>
<evidence type="ECO:0000256" key="6">
    <source>
        <dbReference type="SAM" id="MobiDB-lite"/>
    </source>
</evidence>
<evidence type="ECO:0000256" key="7">
    <source>
        <dbReference type="SAM" id="Phobius"/>
    </source>
</evidence>
<gene>
    <name evidence="9" type="ORF">GMBLW1_45700</name>
</gene>
<dbReference type="PANTHER" id="PTHR43289:SF6">
    <property type="entry name" value="SERINE_THREONINE-PROTEIN KINASE NEKL-3"/>
    <property type="match status" value="1"/>
</dbReference>
<dbReference type="InParanoid" id="A0A6C2YU19"/>
<accession>A0A6C2YU19</accession>
<keyword evidence="7" id="KW-1133">Transmembrane helix</keyword>
<feature type="domain" description="Protein kinase" evidence="8">
    <location>
        <begin position="145"/>
        <end position="407"/>
    </location>
</feature>
<proteinExistence type="predicted"/>
<feature type="transmembrane region" description="Helical" evidence="7">
    <location>
        <begin position="457"/>
        <end position="479"/>
    </location>
</feature>
<evidence type="ECO:0000313" key="9">
    <source>
        <dbReference type="EMBL" id="VIP04623.1"/>
    </source>
</evidence>
<keyword evidence="7" id="KW-0812">Transmembrane</keyword>
<evidence type="ECO:0000256" key="5">
    <source>
        <dbReference type="PROSITE-ProRule" id="PRU10141"/>
    </source>
</evidence>
<keyword evidence="9" id="KW-0723">Serine/threonine-protein kinase</keyword>
<dbReference type="InterPro" id="IPR011009">
    <property type="entry name" value="Kinase-like_dom_sf"/>
</dbReference>
<dbReference type="Proteomes" id="UP000464378">
    <property type="component" value="Chromosome"/>
</dbReference>
<keyword evidence="7" id="KW-0472">Membrane</keyword>
<reference evidence="9" key="1">
    <citation type="submission" date="2019-04" db="EMBL/GenBank/DDBJ databases">
        <authorList>
            <consortium name="Science for Life Laboratories"/>
        </authorList>
    </citation>
    <scope>NUCLEOTIDE SEQUENCE</scope>
    <source>
        <strain evidence="9">MBLW1</strain>
    </source>
</reference>
<feature type="binding site" evidence="5">
    <location>
        <position position="174"/>
    </location>
    <ligand>
        <name>ATP</name>
        <dbReference type="ChEBI" id="CHEBI:30616"/>
    </ligand>
</feature>
<sequence length="888" mass="97610">MSDRVSIAQAIAEVARQQMGGDRAALLVQLCQGDLELQRQVEQLLKDAKTPPASPRAAAPAPKTLDAGIDLLPEHAIEPHGESTFVRFLRGHKPTLSPEESVATPSEMITLLPGVGQSDSKSPPKDHPYLGPASRADALGRLGSYEILSIIGAGGFGVVFRAFDEKLHRMVAIKAMHPTLAVTAEARDRFVREARAAAAIHQENVVVIYAVEENPVPFLVMECIQGQTLHQRIQQRGPLPIGEVLRLGMQIARGIAAAHAIGMIHRDIKPANILLDQGVEPRVKITDFGLARKIDDASITQSGFVVGTPMFMAPEQAQGIAVDTRADQFSLGSVLYTMVAGTPPFQASNTLAVLMSVATENHRPLAELRSEVPDWLAWLIDKLMAKRPEDRFANSQEMVAVFEELWADFKRAESESNGHMNVSVRRLTPIKPGTVLPPDENTQLVRREGARRRWSRFALTGGIILVASLAGAFLLAGLMGTRIPRSTTRQEGGNPNEPDVASLPQLVPLPTDHRPIIRNPYENLPQLPSIPQPTPGTPKRIPGTAEYRDWVAAERFKYQQMREAMFGATMTQLVDRFHAEFWACNPSLEKIYYCKIQPNGLPSITLPFDEGLNFGPLHLVLPIGELTIDSRPPVAHTLDLEVVRDLRIRSLGAPNFVKIMGWDSLASTATVIVDFSSAYCPDLEWTRNMPQLLNLSLRHDPTISLTPLYDQKTLQSLALRAAQPELRALRGLKITELDLWYWKGDNSTLDPLRGLDLRFLNLGGNPVFDSIACVESMPELRILHMNSSGVNDLAPVATLKNVWNLSFRDTKVASLEPLRNVSSLRVLRCDVTPVTDFSPLVGVPLQALVADVVPDRDAAILKKIPTLTHINGVPAEQFWKSPVPPPAP</sequence>
<evidence type="ECO:0000259" key="8">
    <source>
        <dbReference type="PROSITE" id="PS50011"/>
    </source>
</evidence>
<dbReference type="AlphaFoldDB" id="A0A6C2YU19"/>
<dbReference type="GO" id="GO:0004674">
    <property type="term" value="F:protein serine/threonine kinase activity"/>
    <property type="evidence" value="ECO:0007669"/>
    <property type="project" value="UniProtKB-KW"/>
</dbReference>
<evidence type="ECO:0000256" key="2">
    <source>
        <dbReference type="ARBA" id="ARBA00022741"/>
    </source>
</evidence>
<organism evidence="9">
    <name type="scientific">Tuwongella immobilis</name>
    <dbReference type="NCBI Taxonomy" id="692036"/>
    <lineage>
        <taxon>Bacteria</taxon>
        <taxon>Pseudomonadati</taxon>
        <taxon>Planctomycetota</taxon>
        <taxon>Planctomycetia</taxon>
        <taxon>Gemmatales</taxon>
        <taxon>Gemmataceae</taxon>
        <taxon>Tuwongella</taxon>
    </lineage>
</organism>
<dbReference type="Gene3D" id="3.30.200.20">
    <property type="entry name" value="Phosphorylase Kinase, domain 1"/>
    <property type="match status" value="1"/>
</dbReference>
<dbReference type="PROSITE" id="PS50011">
    <property type="entry name" value="PROTEIN_KINASE_DOM"/>
    <property type="match status" value="1"/>
</dbReference>
<keyword evidence="10" id="KW-1185">Reference proteome</keyword>
<dbReference type="RefSeq" id="WP_162659684.1">
    <property type="nucleotide sequence ID" value="NZ_LR593887.1"/>
</dbReference>
<dbReference type="InterPro" id="IPR017441">
    <property type="entry name" value="Protein_kinase_ATP_BS"/>
</dbReference>
<name>A0A6C2YU19_9BACT</name>
<feature type="transmembrane region" description="Helical" evidence="7">
    <location>
        <begin position="142"/>
        <end position="163"/>
    </location>
</feature>
<dbReference type="SUPFAM" id="SSF52058">
    <property type="entry name" value="L domain-like"/>
    <property type="match status" value="1"/>
</dbReference>
<dbReference type="Pfam" id="PF00069">
    <property type="entry name" value="Pkinase"/>
    <property type="match status" value="1"/>
</dbReference>
<dbReference type="EMBL" id="LR586016">
    <property type="protein sequence ID" value="VIP04623.1"/>
    <property type="molecule type" value="Genomic_DNA"/>
</dbReference>
<keyword evidence="4 5" id="KW-0067">ATP-binding</keyword>
<dbReference type="PROSITE" id="PS00107">
    <property type="entry name" value="PROTEIN_KINASE_ATP"/>
    <property type="match status" value="1"/>
</dbReference>
<dbReference type="InterPro" id="IPR032675">
    <property type="entry name" value="LRR_dom_sf"/>
</dbReference>
<dbReference type="Gene3D" id="1.10.510.10">
    <property type="entry name" value="Transferase(Phosphotransferase) domain 1"/>
    <property type="match status" value="1"/>
</dbReference>
<evidence type="ECO:0000256" key="1">
    <source>
        <dbReference type="ARBA" id="ARBA00022679"/>
    </source>
</evidence>
<evidence type="ECO:0000313" key="10">
    <source>
        <dbReference type="Proteomes" id="UP000464378"/>
    </source>
</evidence>
<dbReference type="PROSITE" id="PS00108">
    <property type="entry name" value="PROTEIN_KINASE_ST"/>
    <property type="match status" value="1"/>
</dbReference>
<keyword evidence="2 5" id="KW-0547">Nucleotide-binding</keyword>
<dbReference type="Gene3D" id="3.80.10.10">
    <property type="entry name" value="Ribonuclease Inhibitor"/>
    <property type="match status" value="1"/>
</dbReference>
<evidence type="ECO:0000256" key="3">
    <source>
        <dbReference type="ARBA" id="ARBA00022777"/>
    </source>
</evidence>
<keyword evidence="1" id="KW-0808">Transferase</keyword>